<evidence type="ECO:0000313" key="2">
    <source>
        <dbReference type="EMBL" id="EME31155.1"/>
    </source>
</evidence>
<dbReference type="KEGG" id="gsl:Gasu_16500"/>
<accession>M2X3Z9</accession>
<dbReference type="EMBL" id="KB454494">
    <property type="protein sequence ID" value="EME31155.1"/>
    <property type="molecule type" value="Genomic_DNA"/>
</dbReference>
<dbReference type="Gramene" id="EME31155">
    <property type="protein sequence ID" value="EME31155"/>
    <property type="gene ID" value="Gasu_16500"/>
</dbReference>
<dbReference type="Proteomes" id="UP000030680">
    <property type="component" value="Unassembled WGS sequence"/>
</dbReference>
<feature type="region of interest" description="Disordered" evidence="1">
    <location>
        <begin position="20"/>
        <end position="73"/>
    </location>
</feature>
<name>M2X3Z9_GALSU</name>
<dbReference type="OrthoDB" id="6039at2759"/>
<sequence>MAFTFSAHVSRNCWTLVAKGGDSKDSSKAKSSRIPKRSKKSTRKSLSSGDFVDNWNSSKHPMEELTSPISSGLGSHRRGVGLNDIPVDLGEVFSDPLLEEKELTELPADESSWKHAVEYALEEIHSQVKYSKSQFSWMKPFTNKSKNTLLCERCEGIGMMTCEYCHGQGFVRFGPGNNFRIRYRQIEVVLPRRVWGDLYYCPWNGGNNEKHSNRRRKIGKFEGAASF</sequence>
<proteinExistence type="predicted"/>
<evidence type="ECO:0000313" key="3">
    <source>
        <dbReference type="Proteomes" id="UP000030680"/>
    </source>
</evidence>
<gene>
    <name evidence="2" type="ORF">Gasu_16500</name>
</gene>
<protein>
    <submittedName>
        <fullName evidence="2">Uncharacterized protein</fullName>
    </submittedName>
</protein>
<evidence type="ECO:0000256" key="1">
    <source>
        <dbReference type="SAM" id="MobiDB-lite"/>
    </source>
</evidence>
<organism evidence="2 3">
    <name type="scientific">Galdieria sulphuraria</name>
    <name type="common">Red alga</name>
    <dbReference type="NCBI Taxonomy" id="130081"/>
    <lineage>
        <taxon>Eukaryota</taxon>
        <taxon>Rhodophyta</taxon>
        <taxon>Bangiophyceae</taxon>
        <taxon>Galdieriales</taxon>
        <taxon>Galdieriaceae</taxon>
        <taxon>Galdieria</taxon>
    </lineage>
</organism>
<reference evidence="3" key="1">
    <citation type="journal article" date="2013" name="Science">
        <title>Gene transfer from bacteria and archaea facilitated evolution of an extremophilic eukaryote.</title>
        <authorList>
            <person name="Schonknecht G."/>
            <person name="Chen W.H."/>
            <person name="Ternes C.M."/>
            <person name="Barbier G.G."/>
            <person name="Shrestha R.P."/>
            <person name="Stanke M."/>
            <person name="Brautigam A."/>
            <person name="Baker B.J."/>
            <person name="Banfield J.F."/>
            <person name="Garavito R.M."/>
            <person name="Carr K."/>
            <person name="Wilkerson C."/>
            <person name="Rensing S.A."/>
            <person name="Gagneul D."/>
            <person name="Dickenson N.E."/>
            <person name="Oesterhelt C."/>
            <person name="Lercher M.J."/>
            <person name="Weber A.P."/>
        </authorList>
    </citation>
    <scope>NUCLEOTIDE SEQUENCE [LARGE SCALE GENOMIC DNA]</scope>
    <source>
        <strain evidence="3">074W</strain>
    </source>
</reference>
<feature type="compositionally biased region" description="Basic residues" evidence="1">
    <location>
        <begin position="30"/>
        <end position="43"/>
    </location>
</feature>
<dbReference type="RefSeq" id="XP_005707675.1">
    <property type="nucleotide sequence ID" value="XM_005707618.1"/>
</dbReference>
<dbReference type="GeneID" id="17089827"/>
<keyword evidence="3" id="KW-1185">Reference proteome</keyword>
<dbReference type="AlphaFoldDB" id="M2X3Z9"/>